<dbReference type="EMBL" id="BGPR01009514">
    <property type="protein sequence ID" value="GBN40488.1"/>
    <property type="molecule type" value="Genomic_DNA"/>
</dbReference>
<reference evidence="1 2" key="1">
    <citation type="journal article" date="2019" name="Sci. Rep.">
        <title>Orb-weaving spider Araneus ventricosus genome elucidates the spidroin gene catalogue.</title>
        <authorList>
            <person name="Kono N."/>
            <person name="Nakamura H."/>
            <person name="Ohtoshi R."/>
            <person name="Moran D.A.P."/>
            <person name="Shinohara A."/>
            <person name="Yoshida Y."/>
            <person name="Fujiwara M."/>
            <person name="Mori M."/>
            <person name="Tomita M."/>
            <person name="Arakawa K."/>
        </authorList>
    </citation>
    <scope>NUCLEOTIDE SEQUENCE [LARGE SCALE GENOMIC DNA]</scope>
</reference>
<keyword evidence="2" id="KW-1185">Reference proteome</keyword>
<evidence type="ECO:0000313" key="1">
    <source>
        <dbReference type="EMBL" id="GBN40488.1"/>
    </source>
</evidence>
<accession>A0A4Y2NLV0</accession>
<name>A0A4Y2NLV0_ARAVE</name>
<protein>
    <submittedName>
        <fullName evidence="1">Uncharacterized protein</fullName>
    </submittedName>
</protein>
<gene>
    <name evidence="1" type="ORF">AVEN_275198_1</name>
</gene>
<dbReference type="AlphaFoldDB" id="A0A4Y2NLV0"/>
<comment type="caution">
    <text evidence="1">The sequence shown here is derived from an EMBL/GenBank/DDBJ whole genome shotgun (WGS) entry which is preliminary data.</text>
</comment>
<sequence>MGRHARPTRGEDDYHALPLIDWNTSLSWNPKGKVIKCSSYFPNGNRYDHEERSSLDEETSGNPVYSTFVNPRTGSSVKEPFFHSEWSKEPVVAQSKDFSKSYRQHDEHNYFRVIKEEHDIESDRKMSNLDISEEIFNSRNK</sequence>
<organism evidence="1 2">
    <name type="scientific">Araneus ventricosus</name>
    <name type="common">Orbweaver spider</name>
    <name type="synonym">Epeira ventricosa</name>
    <dbReference type="NCBI Taxonomy" id="182803"/>
    <lineage>
        <taxon>Eukaryota</taxon>
        <taxon>Metazoa</taxon>
        <taxon>Ecdysozoa</taxon>
        <taxon>Arthropoda</taxon>
        <taxon>Chelicerata</taxon>
        <taxon>Arachnida</taxon>
        <taxon>Araneae</taxon>
        <taxon>Araneomorphae</taxon>
        <taxon>Entelegynae</taxon>
        <taxon>Araneoidea</taxon>
        <taxon>Araneidae</taxon>
        <taxon>Araneus</taxon>
    </lineage>
</organism>
<proteinExistence type="predicted"/>
<evidence type="ECO:0000313" key="2">
    <source>
        <dbReference type="Proteomes" id="UP000499080"/>
    </source>
</evidence>
<dbReference type="Proteomes" id="UP000499080">
    <property type="component" value="Unassembled WGS sequence"/>
</dbReference>